<name>A0A367VAZ6_9PROT</name>
<evidence type="ECO:0000313" key="2">
    <source>
        <dbReference type="Proteomes" id="UP000253061"/>
    </source>
</evidence>
<evidence type="ECO:0008006" key="3">
    <source>
        <dbReference type="Google" id="ProtNLM"/>
    </source>
</evidence>
<dbReference type="EMBL" id="JPWB01000005">
    <property type="protein sequence ID" value="RCK21410.1"/>
    <property type="molecule type" value="Genomic_DNA"/>
</dbReference>
<evidence type="ECO:0000313" key="1">
    <source>
        <dbReference type="EMBL" id="RCK21410.1"/>
    </source>
</evidence>
<dbReference type="Gene3D" id="3.40.190.10">
    <property type="entry name" value="Periplasmic binding protein-like II"/>
    <property type="match status" value="2"/>
</dbReference>
<comment type="caution">
    <text evidence="1">The sequence shown here is derived from an EMBL/GenBank/DDBJ whole genome shotgun (WGS) entry which is preliminary data.</text>
</comment>
<dbReference type="SUPFAM" id="SSF53850">
    <property type="entry name" value="Periplasmic binding protein-like II"/>
    <property type="match status" value="1"/>
</dbReference>
<gene>
    <name evidence="1" type="ORF">TH6_12385</name>
</gene>
<reference evidence="1 2" key="1">
    <citation type="submission" date="2014-07" db="EMBL/GenBank/DDBJ databases">
        <title>Draft genome sequence of Thalassospira profundimaris R8-17.</title>
        <authorList>
            <person name="Lai Q."/>
            <person name="Shao Z."/>
        </authorList>
    </citation>
    <scope>NUCLEOTIDE SEQUENCE [LARGE SCALE GENOMIC DNA]</scope>
    <source>
        <strain evidence="1 2">R8-17</strain>
    </source>
</reference>
<proteinExistence type="predicted"/>
<sequence>MVRNSKYRFVKICVLATIGFVALLLSFGLLPSASAEQRCLRIAMPEILADQWKIDLYHQVMKDEGLCVYPRMYPQVRAVYALRLGRIDGVFAARDDLPREANVAMVRGDVLLGALNGYLIVRDGPVKGIEDLGDEVLGVPIGATWCDKLLGDYPNVVKVPRGASMLQEMLAEGRIDAMLLDAYSLGTSGGIPDGYKAITVDHFEVHSWLKAEYAQLKPQFDRATSTFLAALAQ</sequence>
<organism evidence="1 2">
    <name type="scientific">Thalassospira profundimaris</name>
    <dbReference type="NCBI Taxonomy" id="502049"/>
    <lineage>
        <taxon>Bacteria</taxon>
        <taxon>Pseudomonadati</taxon>
        <taxon>Pseudomonadota</taxon>
        <taxon>Alphaproteobacteria</taxon>
        <taxon>Rhodospirillales</taxon>
        <taxon>Thalassospiraceae</taxon>
        <taxon>Thalassospira</taxon>
    </lineage>
</organism>
<accession>A0A367VAZ6</accession>
<protein>
    <recommendedName>
        <fullName evidence="3">Solute-binding protein family 3/N-terminal domain-containing protein</fullName>
    </recommendedName>
</protein>
<dbReference type="Proteomes" id="UP000253061">
    <property type="component" value="Unassembled WGS sequence"/>
</dbReference>
<dbReference type="AlphaFoldDB" id="A0A367VAZ6"/>